<dbReference type="STRING" id="1004156.AYP45_07455"/>
<sequence length="221" mass="25223">MLIDIQAISLPKFIAMPVCPLDPPASAYHVPQFSLNTMGVMWYLTCMRISGKEIPEENISLIRDIIAENWQKSRTQLSQQMCEALEWRGPDGRLKDASCRVVLLRLYREGIIQLPEVQKRPGWGVQKGCGRKQEAEREGVACDLSELGEIRIVKVPGRYSKPYRVWKELMDGYHYLGGGPLYGYQMKYLIESGRYGYVGGFAFSPHFSPRVICDVKRSQET</sequence>
<dbReference type="Proteomes" id="UP000189681">
    <property type="component" value="Unassembled WGS sequence"/>
</dbReference>
<comment type="caution">
    <text evidence="1">The sequence shown here is derived from an EMBL/GenBank/DDBJ whole genome shotgun (WGS) entry which is preliminary data.</text>
</comment>
<gene>
    <name evidence="1" type="ORF">AYP45_07455</name>
</gene>
<dbReference type="EMBL" id="AYTS01000062">
    <property type="protein sequence ID" value="OOP56733.1"/>
    <property type="molecule type" value="Genomic_DNA"/>
</dbReference>
<evidence type="ECO:0000313" key="2">
    <source>
        <dbReference type="Proteomes" id="UP000189681"/>
    </source>
</evidence>
<dbReference type="AlphaFoldDB" id="A0A1V4AUC3"/>
<reference evidence="1 2" key="1">
    <citation type="journal article" date="2017" name="Water Res.">
        <title>Discovery and metagenomic analysis of an anammox bacterial enrichment related to Candidatus "Brocadia caroliniensis" in a full-scale glycerol-fed nitritation-denitritation separate centrate treatment process.</title>
        <authorList>
            <person name="Park H."/>
            <person name="Brotto A.C."/>
            <person name="van Loosdrecht M.C."/>
            <person name="Chandran K."/>
        </authorList>
    </citation>
    <scope>NUCLEOTIDE SEQUENCE [LARGE SCALE GENOMIC DNA]</scope>
    <source>
        <strain evidence="1">26THWARD</strain>
    </source>
</reference>
<evidence type="ECO:0000313" key="1">
    <source>
        <dbReference type="EMBL" id="OOP56733.1"/>
    </source>
</evidence>
<protein>
    <submittedName>
        <fullName evidence="1">Uncharacterized protein</fullName>
    </submittedName>
</protein>
<proteinExistence type="predicted"/>
<name>A0A1V4AUC3_9BACT</name>
<accession>A0A1V4AUC3</accession>
<organism evidence="1 2">
    <name type="scientific">Candidatus Brocadia carolinensis</name>
    <dbReference type="NCBI Taxonomy" id="1004156"/>
    <lineage>
        <taxon>Bacteria</taxon>
        <taxon>Pseudomonadati</taxon>
        <taxon>Planctomycetota</taxon>
        <taxon>Candidatus Brocadiia</taxon>
        <taxon>Candidatus Brocadiales</taxon>
        <taxon>Candidatus Brocadiaceae</taxon>
        <taxon>Candidatus Brocadia</taxon>
    </lineage>
</organism>